<accession>A0ABQ0QRH7</accession>
<sequence>MQWALSVFKVRCYGQVLSIAVVKYQFGEFDGIEACAMIWGDDKAPQVYRISLSINLCRLYGWLS</sequence>
<reference evidence="1 2" key="1">
    <citation type="submission" date="2013-04" db="EMBL/GenBank/DDBJ databases">
        <title>The genome sequencing project of 58 acetic acid bacteria.</title>
        <authorList>
            <person name="Okamoto-Kainuma A."/>
            <person name="Ishikawa M."/>
            <person name="Umino S."/>
            <person name="Koizumi Y."/>
            <person name="Shiwa Y."/>
            <person name="Yoshikawa H."/>
            <person name="Matsutani M."/>
            <person name="Matsushita K."/>
        </authorList>
    </citation>
    <scope>NUCLEOTIDE SEQUENCE [LARGE SCALE GENOMIC DNA]</scope>
    <source>
        <strain evidence="1 2">NBRC 106555</strain>
    </source>
</reference>
<proteinExistence type="predicted"/>
<evidence type="ECO:0000313" key="1">
    <source>
        <dbReference type="EMBL" id="GBR54229.1"/>
    </source>
</evidence>
<dbReference type="EMBL" id="BAQC01000049">
    <property type="protein sequence ID" value="GBR54229.1"/>
    <property type="molecule type" value="Genomic_DNA"/>
</dbReference>
<dbReference type="Proteomes" id="UP001062632">
    <property type="component" value="Unassembled WGS sequence"/>
</dbReference>
<comment type="caution">
    <text evidence="1">The sequence shown here is derived from an EMBL/GenBank/DDBJ whole genome shotgun (WGS) entry which is preliminary data.</text>
</comment>
<organism evidence="1 2">
    <name type="scientific">Neokomagataea thailandica NBRC 106555</name>
    <dbReference type="NCBI Taxonomy" id="1223520"/>
    <lineage>
        <taxon>Bacteria</taxon>
        <taxon>Pseudomonadati</taxon>
        <taxon>Pseudomonadota</taxon>
        <taxon>Alphaproteobacteria</taxon>
        <taxon>Acetobacterales</taxon>
        <taxon>Acetobacteraceae</taxon>
        <taxon>Neokomagataea</taxon>
    </lineage>
</organism>
<keyword evidence="2" id="KW-1185">Reference proteome</keyword>
<gene>
    <name evidence="1" type="ORF">AA106555_1604</name>
</gene>
<name>A0ABQ0QRH7_9PROT</name>
<evidence type="ECO:0000313" key="2">
    <source>
        <dbReference type="Proteomes" id="UP001062632"/>
    </source>
</evidence>
<protein>
    <submittedName>
        <fullName evidence="1">Uncharacterized protein</fullName>
    </submittedName>
</protein>